<evidence type="ECO:0000313" key="2">
    <source>
        <dbReference type="EMBL" id="KAF1811086.1"/>
    </source>
</evidence>
<feature type="compositionally biased region" description="Low complexity" evidence="1">
    <location>
        <begin position="91"/>
        <end position="102"/>
    </location>
</feature>
<reference evidence="4" key="3">
    <citation type="submission" date="2025-04" db="UniProtKB">
        <authorList>
            <consortium name="RefSeq"/>
        </authorList>
    </citation>
    <scope>IDENTIFICATION</scope>
    <source>
        <strain evidence="4">CBS 781.70</strain>
    </source>
</reference>
<dbReference type="GeneID" id="54420366"/>
<gene>
    <name evidence="2 4" type="ORF">P152DRAFT_459967</name>
</gene>
<evidence type="ECO:0000313" key="4">
    <source>
        <dbReference type="RefSeq" id="XP_033532717.1"/>
    </source>
</evidence>
<keyword evidence="3" id="KW-1185">Reference proteome</keyword>
<feature type="compositionally biased region" description="Polar residues" evidence="1">
    <location>
        <begin position="116"/>
        <end position="134"/>
    </location>
</feature>
<name>A0A6G1FZI4_9PEZI</name>
<protein>
    <submittedName>
        <fullName evidence="2 4">Uncharacterized protein</fullName>
    </submittedName>
</protein>
<accession>A0A6G1FZI4</accession>
<dbReference type="Proteomes" id="UP000504638">
    <property type="component" value="Unplaced"/>
</dbReference>
<reference evidence="4" key="2">
    <citation type="submission" date="2020-04" db="EMBL/GenBank/DDBJ databases">
        <authorList>
            <consortium name="NCBI Genome Project"/>
        </authorList>
    </citation>
    <scope>NUCLEOTIDE SEQUENCE</scope>
    <source>
        <strain evidence="4">CBS 781.70</strain>
    </source>
</reference>
<reference evidence="2 4" key="1">
    <citation type="submission" date="2020-01" db="EMBL/GenBank/DDBJ databases">
        <authorList>
            <consortium name="DOE Joint Genome Institute"/>
            <person name="Haridas S."/>
            <person name="Albert R."/>
            <person name="Binder M."/>
            <person name="Bloem J."/>
            <person name="Labutti K."/>
            <person name="Salamov A."/>
            <person name="Andreopoulos B."/>
            <person name="Baker S.E."/>
            <person name="Barry K."/>
            <person name="Bills G."/>
            <person name="Bluhm B.H."/>
            <person name="Cannon C."/>
            <person name="Castanera R."/>
            <person name="Culley D.E."/>
            <person name="Daum C."/>
            <person name="Ezra D."/>
            <person name="Gonzalez J.B."/>
            <person name="Henrissat B."/>
            <person name="Kuo A."/>
            <person name="Liang C."/>
            <person name="Lipzen A."/>
            <person name="Lutzoni F."/>
            <person name="Magnuson J."/>
            <person name="Mondo S."/>
            <person name="Nolan M."/>
            <person name="Ohm R."/>
            <person name="Pangilinan J."/>
            <person name="Park H.-J."/>
            <person name="Ramirez L."/>
            <person name="Alfaro M."/>
            <person name="Sun H."/>
            <person name="Tritt A."/>
            <person name="Yoshinaga Y."/>
            <person name="Zwiers L.-H."/>
            <person name="Turgeon B.G."/>
            <person name="Goodwin S.B."/>
            <person name="Spatafora J.W."/>
            <person name="Crous P.W."/>
            <person name="Grigoriev I.V."/>
        </authorList>
    </citation>
    <scope>NUCLEOTIDE SEQUENCE</scope>
    <source>
        <strain evidence="2 4">CBS 781.70</strain>
    </source>
</reference>
<feature type="region of interest" description="Disordered" evidence="1">
    <location>
        <begin position="29"/>
        <end position="61"/>
    </location>
</feature>
<dbReference type="EMBL" id="ML975163">
    <property type="protein sequence ID" value="KAF1811086.1"/>
    <property type="molecule type" value="Genomic_DNA"/>
</dbReference>
<evidence type="ECO:0000313" key="3">
    <source>
        <dbReference type="Proteomes" id="UP000504638"/>
    </source>
</evidence>
<sequence length="134" mass="14390">MNSIQTTFSHQQNNFSMPSAQRCHPAIVRLNPGQPVHSVPTAESSPSSRVQSLPAPSHAQKNTIPSLASLTVSQSPLIVFSRLPLSRSSIIITPNPSSISHPQPSPPASNGAHFSPLSNRSTRSRTIPSSFHNR</sequence>
<evidence type="ECO:0000256" key="1">
    <source>
        <dbReference type="SAM" id="MobiDB-lite"/>
    </source>
</evidence>
<dbReference type="RefSeq" id="XP_033532717.1">
    <property type="nucleotide sequence ID" value="XM_033679796.1"/>
</dbReference>
<feature type="region of interest" description="Disordered" evidence="1">
    <location>
        <begin position="91"/>
        <end position="134"/>
    </location>
</feature>
<feature type="compositionally biased region" description="Polar residues" evidence="1">
    <location>
        <begin position="41"/>
        <end position="51"/>
    </location>
</feature>
<dbReference type="AlphaFoldDB" id="A0A6G1FZI4"/>
<organism evidence="2">
    <name type="scientific">Eremomyces bilateralis CBS 781.70</name>
    <dbReference type="NCBI Taxonomy" id="1392243"/>
    <lineage>
        <taxon>Eukaryota</taxon>
        <taxon>Fungi</taxon>
        <taxon>Dikarya</taxon>
        <taxon>Ascomycota</taxon>
        <taxon>Pezizomycotina</taxon>
        <taxon>Dothideomycetes</taxon>
        <taxon>Dothideomycetes incertae sedis</taxon>
        <taxon>Eremomycetales</taxon>
        <taxon>Eremomycetaceae</taxon>
        <taxon>Eremomyces</taxon>
    </lineage>
</organism>
<proteinExistence type="predicted"/>